<dbReference type="HAMAP" id="MF_00344">
    <property type="entry name" value="GMP_synthase"/>
    <property type="match status" value="1"/>
</dbReference>
<evidence type="ECO:0000256" key="8">
    <source>
        <dbReference type="ARBA" id="ARBA00022840"/>
    </source>
</evidence>
<dbReference type="EMBL" id="KV427665">
    <property type="protein sequence ID" value="KZT01420.1"/>
    <property type="molecule type" value="Genomic_DNA"/>
</dbReference>
<feature type="compositionally biased region" description="Basic and acidic residues" evidence="16">
    <location>
        <begin position="197"/>
        <end position="214"/>
    </location>
</feature>
<name>A0A165BPH5_9APHY</name>
<dbReference type="GO" id="GO:0005829">
    <property type="term" value="C:cytosol"/>
    <property type="evidence" value="ECO:0007669"/>
    <property type="project" value="TreeGrafter"/>
</dbReference>
<dbReference type="InterPro" id="IPR022955">
    <property type="entry name" value="GMP_synthase"/>
</dbReference>
<dbReference type="InParanoid" id="A0A165BPH5"/>
<reference evidence="18 19" key="1">
    <citation type="journal article" date="2016" name="Mol. Biol. Evol.">
        <title>Comparative Genomics of Early-Diverging Mushroom-Forming Fungi Provides Insights into the Origins of Lignocellulose Decay Capabilities.</title>
        <authorList>
            <person name="Nagy L.G."/>
            <person name="Riley R."/>
            <person name="Tritt A."/>
            <person name="Adam C."/>
            <person name="Daum C."/>
            <person name="Floudas D."/>
            <person name="Sun H."/>
            <person name="Yadav J.S."/>
            <person name="Pangilinan J."/>
            <person name="Larsson K.H."/>
            <person name="Matsuura K."/>
            <person name="Barry K."/>
            <person name="Labutti K."/>
            <person name="Kuo R."/>
            <person name="Ohm R.A."/>
            <person name="Bhattacharya S.S."/>
            <person name="Shirouzu T."/>
            <person name="Yoshinaga Y."/>
            <person name="Martin F.M."/>
            <person name="Grigoriev I.V."/>
            <person name="Hibbett D.S."/>
        </authorList>
    </citation>
    <scope>NUCLEOTIDE SEQUENCE [LARGE SCALE GENOMIC DNA]</scope>
    <source>
        <strain evidence="18 19">93-53</strain>
    </source>
</reference>
<feature type="binding site" evidence="15">
    <location>
        <begin position="343"/>
        <end position="349"/>
    </location>
    <ligand>
        <name>ATP</name>
        <dbReference type="ChEBI" id="CHEBI:30616"/>
    </ligand>
</feature>
<evidence type="ECO:0000313" key="18">
    <source>
        <dbReference type="EMBL" id="KZT01420.1"/>
    </source>
</evidence>
<keyword evidence="9" id="KW-0315">Glutamine amidotransferase</keyword>
<dbReference type="Gene3D" id="3.30.300.10">
    <property type="match status" value="1"/>
</dbReference>
<dbReference type="Proteomes" id="UP000076871">
    <property type="component" value="Unassembled WGS sequence"/>
</dbReference>
<dbReference type="CDD" id="cd01997">
    <property type="entry name" value="GMP_synthase_C"/>
    <property type="match status" value="1"/>
</dbReference>
<dbReference type="PROSITE" id="PS51273">
    <property type="entry name" value="GATASE_TYPE_1"/>
    <property type="match status" value="1"/>
</dbReference>
<gene>
    <name evidence="18" type="ORF">LAESUDRAFT_484502</name>
</gene>
<keyword evidence="4" id="KW-0436">Ligase</keyword>
<comment type="function">
    <text evidence="12">Catalyzes the conversion of xanthine monophosphate (XMP) to GMP in the presence of glutamine and ATP through an adenyl-XMP intermediate.</text>
</comment>
<evidence type="ECO:0000256" key="5">
    <source>
        <dbReference type="ARBA" id="ARBA00022741"/>
    </source>
</evidence>
<evidence type="ECO:0000256" key="9">
    <source>
        <dbReference type="ARBA" id="ARBA00022962"/>
    </source>
</evidence>
<dbReference type="OrthoDB" id="1724632at2759"/>
<comment type="catalytic activity">
    <reaction evidence="13">
        <text>XMP + L-glutamine + ATP + H2O = GMP + L-glutamate + AMP + diphosphate + 2 H(+)</text>
        <dbReference type="Rhea" id="RHEA:11680"/>
        <dbReference type="ChEBI" id="CHEBI:15377"/>
        <dbReference type="ChEBI" id="CHEBI:15378"/>
        <dbReference type="ChEBI" id="CHEBI:29985"/>
        <dbReference type="ChEBI" id="CHEBI:30616"/>
        <dbReference type="ChEBI" id="CHEBI:33019"/>
        <dbReference type="ChEBI" id="CHEBI:57464"/>
        <dbReference type="ChEBI" id="CHEBI:58115"/>
        <dbReference type="ChEBI" id="CHEBI:58359"/>
        <dbReference type="ChEBI" id="CHEBI:456215"/>
        <dbReference type="EC" id="6.3.5.2"/>
    </reaction>
</comment>
<dbReference type="FunFam" id="3.30.300.10:FF:000002">
    <property type="entry name" value="GMP synthase [glutamine-hydrolyzing]"/>
    <property type="match status" value="1"/>
</dbReference>
<keyword evidence="6 15" id="KW-0332">GMP biosynthesis</keyword>
<comment type="pathway">
    <text evidence="1">Purine metabolism; GMP biosynthesis; GMP from XMP (L-Gln route): step 1/1.</text>
</comment>
<dbReference type="NCBIfam" id="NF000848">
    <property type="entry name" value="PRK00074.1"/>
    <property type="match status" value="1"/>
</dbReference>
<dbReference type="CDD" id="cd01742">
    <property type="entry name" value="GATase1_GMP_Synthase"/>
    <property type="match status" value="1"/>
</dbReference>
<evidence type="ECO:0000256" key="2">
    <source>
        <dbReference type="ARBA" id="ARBA00012746"/>
    </source>
</evidence>
<evidence type="ECO:0000256" key="6">
    <source>
        <dbReference type="ARBA" id="ARBA00022749"/>
    </source>
</evidence>
<dbReference type="FunCoup" id="A0A165BPH5">
    <property type="interactions" value="993"/>
</dbReference>
<comment type="subunit">
    <text evidence="14">Homodimer. Also forms a small population of homotetramers.</text>
</comment>
<dbReference type="InterPro" id="IPR022310">
    <property type="entry name" value="NAD/GMP_synthase"/>
</dbReference>
<dbReference type="RefSeq" id="XP_040759160.1">
    <property type="nucleotide sequence ID" value="XM_040902640.1"/>
</dbReference>
<dbReference type="AlphaFoldDB" id="A0A165BPH5"/>
<keyword evidence="7 15" id="KW-0658">Purine biosynthesis</keyword>
<dbReference type="GO" id="GO:0003921">
    <property type="term" value="F:GMP synthase activity"/>
    <property type="evidence" value="ECO:0007669"/>
    <property type="project" value="InterPro"/>
</dbReference>
<evidence type="ECO:0000256" key="12">
    <source>
        <dbReference type="ARBA" id="ARBA00044933"/>
    </source>
</evidence>
<dbReference type="InterPro" id="IPR004739">
    <property type="entry name" value="GMP_synth_GATase"/>
</dbReference>
<evidence type="ECO:0000256" key="13">
    <source>
        <dbReference type="ARBA" id="ARBA00049404"/>
    </source>
</evidence>
<protein>
    <recommendedName>
        <fullName evidence="3">GMP synthase [glutamine-hydrolyzing]</fullName>
        <ecNumber evidence="2">6.3.5.2</ecNumber>
    </recommendedName>
    <alternativeName>
        <fullName evidence="10">GMP synthetase</fullName>
    </alternativeName>
    <alternativeName>
        <fullName evidence="11">Glutamine amidotransferase</fullName>
    </alternativeName>
</protein>
<dbReference type="InterPro" id="IPR017926">
    <property type="entry name" value="GATASE"/>
</dbReference>
<dbReference type="InterPro" id="IPR001674">
    <property type="entry name" value="GMP_synth_C"/>
</dbReference>
<evidence type="ECO:0000313" key="19">
    <source>
        <dbReference type="Proteomes" id="UP000076871"/>
    </source>
</evidence>
<feature type="region of interest" description="Disordered" evidence="16">
    <location>
        <begin position="123"/>
        <end position="230"/>
    </location>
</feature>
<dbReference type="GeneID" id="63819671"/>
<organism evidence="18 19">
    <name type="scientific">Laetiporus sulphureus 93-53</name>
    <dbReference type="NCBI Taxonomy" id="1314785"/>
    <lineage>
        <taxon>Eukaryota</taxon>
        <taxon>Fungi</taxon>
        <taxon>Dikarya</taxon>
        <taxon>Basidiomycota</taxon>
        <taxon>Agaricomycotina</taxon>
        <taxon>Agaricomycetes</taxon>
        <taxon>Polyporales</taxon>
        <taxon>Laetiporus</taxon>
    </lineage>
</organism>
<dbReference type="NCBIfam" id="TIGR00884">
    <property type="entry name" value="guaA_Cterm"/>
    <property type="match status" value="1"/>
</dbReference>
<proteinExistence type="inferred from homology"/>
<dbReference type="InterPro" id="IPR025777">
    <property type="entry name" value="GMPS_ATP_PPase_dom"/>
</dbReference>
<dbReference type="PROSITE" id="PS51553">
    <property type="entry name" value="GMPS_ATP_PPASE"/>
    <property type="match status" value="1"/>
</dbReference>
<dbReference type="Pfam" id="PF00958">
    <property type="entry name" value="GMP_synt_C"/>
    <property type="match status" value="1"/>
</dbReference>
<keyword evidence="19" id="KW-1185">Reference proteome</keyword>
<feature type="domain" description="GMPS ATP-PPase" evidence="17">
    <location>
        <begin position="315"/>
        <end position="522"/>
    </location>
</feature>
<evidence type="ECO:0000256" key="7">
    <source>
        <dbReference type="ARBA" id="ARBA00022755"/>
    </source>
</evidence>
<dbReference type="Gene3D" id="3.40.50.620">
    <property type="entry name" value="HUPs"/>
    <property type="match status" value="1"/>
</dbReference>
<dbReference type="STRING" id="1314785.A0A165BPH5"/>
<evidence type="ECO:0000259" key="17">
    <source>
        <dbReference type="PROSITE" id="PS51553"/>
    </source>
</evidence>
<dbReference type="FunFam" id="3.40.50.620:FF:000001">
    <property type="entry name" value="GMP synthase [glutamine-hydrolyzing]"/>
    <property type="match status" value="1"/>
</dbReference>
<evidence type="ECO:0000256" key="15">
    <source>
        <dbReference type="PROSITE-ProRule" id="PRU00886"/>
    </source>
</evidence>
<dbReference type="InterPro" id="IPR029062">
    <property type="entry name" value="Class_I_gatase-like"/>
</dbReference>
<keyword evidence="8 15" id="KW-0067">ATP-binding</keyword>
<evidence type="ECO:0000256" key="10">
    <source>
        <dbReference type="ARBA" id="ARBA00030464"/>
    </source>
</evidence>
<evidence type="ECO:0000256" key="1">
    <source>
        <dbReference type="ARBA" id="ARBA00005153"/>
    </source>
</evidence>
<evidence type="ECO:0000256" key="4">
    <source>
        <dbReference type="ARBA" id="ARBA00022598"/>
    </source>
</evidence>
<dbReference type="InterPro" id="IPR014729">
    <property type="entry name" value="Rossmann-like_a/b/a_fold"/>
</dbReference>
<dbReference type="PANTHER" id="PTHR11922:SF2">
    <property type="entry name" value="GMP SYNTHASE [GLUTAMINE-HYDROLYZING]"/>
    <property type="match status" value="1"/>
</dbReference>
<evidence type="ECO:0000256" key="14">
    <source>
        <dbReference type="ARBA" id="ARBA00063203"/>
    </source>
</evidence>
<keyword evidence="5 15" id="KW-0547">Nucleotide-binding</keyword>
<dbReference type="UniPathway" id="UPA00189">
    <property type="reaction ID" value="UER00296"/>
</dbReference>
<evidence type="ECO:0000256" key="11">
    <source>
        <dbReference type="ARBA" id="ARBA00031356"/>
    </source>
</evidence>
<dbReference type="Gene3D" id="3.40.50.880">
    <property type="match status" value="2"/>
</dbReference>
<dbReference type="SUPFAM" id="SSF54810">
    <property type="entry name" value="GMP synthetase C-terminal dimerisation domain"/>
    <property type="match status" value="1"/>
</dbReference>
<dbReference type="Pfam" id="PF00117">
    <property type="entry name" value="GATase"/>
    <property type="match status" value="2"/>
</dbReference>
<dbReference type="SUPFAM" id="SSF52317">
    <property type="entry name" value="Class I glutamine amidotransferase-like"/>
    <property type="match status" value="2"/>
</dbReference>
<dbReference type="PANTHER" id="PTHR11922">
    <property type="entry name" value="GMP SYNTHASE-RELATED"/>
    <property type="match status" value="1"/>
</dbReference>
<dbReference type="SUPFAM" id="SSF52402">
    <property type="entry name" value="Adenine nucleotide alpha hydrolases-like"/>
    <property type="match status" value="1"/>
</dbReference>
<evidence type="ECO:0000256" key="3">
    <source>
        <dbReference type="ARBA" id="ARBA00021562"/>
    </source>
</evidence>
<dbReference type="EC" id="6.3.5.2" evidence="2"/>
<dbReference type="GO" id="GO:0005524">
    <property type="term" value="F:ATP binding"/>
    <property type="evidence" value="ECO:0007669"/>
    <property type="project" value="UniProtKB-UniRule"/>
</dbReference>
<accession>A0A165BPH5</accession>
<dbReference type="Pfam" id="PF02540">
    <property type="entry name" value="NAD_synthase"/>
    <property type="match status" value="1"/>
</dbReference>
<sequence>MAEIHDQFDTILILDFGSQYSHLITRRCRELNVYAELMPCTEKMKDLKFKPKGIILSGSPYSVYDADAPHVDPDVFEMGVPVLGICYGLQEMAWNMNGKVMKCDHREYGFAQLQINKIGSDKSSVDALSAGPGDETESGKSPADALSEGPGDETGPGKSSVDALSAGPGDETGSGKSSVDALAEGPGDETGSGKSSGDARSEGPRDEMGSDKGSADALSEGSGDEIGSDKSSVDALFEGLGDEMQVWMSHGDQLTEMPSDFHVIGSTKTAPYAAVAHNSKPFYGIQFHPEVTHTPRGKEVIGRFVLNICGCKPNWTMEEFIGKEIARIRQLCGPKGRVIGAVSGGVDSTVAAKLMHEAIGDRFHAIMVDNGVLRLNEAQQVHTMLNRDLGVNLTVVDASELFLSRLAGVEDPEQKRKIIGNTFINVFEDEAAKLEAVTAEKEASGAEAKGKIEWLLQGTLYPDVIESISFKGPSATIKTHHNVGGLLKDMKLKLIEPLRELFKDEVRALGRLLSIPAPLVQRHPFPGPGLAIRILGPVTREQVKILQLADSIYIEEIRKAGLYDKISQAFAVLLPVRAVGVMGDKRTYEQVIALRAVQSEDFMTADWFAFPPEVLRRISSRITNEVEGINRVTYDISSKPPATVEWL</sequence>
<evidence type="ECO:0000256" key="16">
    <source>
        <dbReference type="SAM" id="MobiDB-lite"/>
    </source>
</evidence>